<dbReference type="KEGG" id="dan:6506920"/>
<evidence type="ECO:0000313" key="4">
    <source>
        <dbReference type="Proteomes" id="UP000007801"/>
    </source>
</evidence>
<dbReference type="Proteomes" id="UP000007801">
    <property type="component" value="Unassembled WGS sequence"/>
</dbReference>
<proteinExistence type="predicted"/>
<evidence type="ECO:0000256" key="2">
    <source>
        <dbReference type="SAM" id="Phobius"/>
    </source>
</evidence>
<evidence type="ECO:0000313" key="3">
    <source>
        <dbReference type="EMBL" id="EDV39800.1"/>
    </source>
</evidence>
<sequence>MLLDAIFFLPTLFTYLLILLLICILCFIVIYISHKIYISIYDNLPLPGNSRPALVRASNHVMTMRSYFEGSLRSPRSTQASLRSLWIQNRSQLLDTTAVLRIVVSLEPCYLVSIEFDVSPSRRAMSFLCTCDRDEPVCGAVEPRPSNSLHIVRYFDHLSKIPRLKVMLKCNQRRSDPRRDSQARMTLDEVIQEAKEAQCTDPGAACRAPTARRNIRPSAPAPD</sequence>
<protein>
    <submittedName>
        <fullName evidence="3">Uncharacterized protein</fullName>
    </submittedName>
</protein>
<gene>
    <name evidence="3" type="primary">Dana\GF24287</name>
    <name evidence="3" type="synonym">dana_GLEANR_9021</name>
    <name evidence="3" type="ORF">GF24287</name>
</gene>
<dbReference type="SMR" id="B3M6W4"/>
<feature type="region of interest" description="Disordered" evidence="1">
    <location>
        <begin position="201"/>
        <end position="223"/>
    </location>
</feature>
<keyword evidence="2" id="KW-0472">Membrane</keyword>
<dbReference type="OrthoDB" id="7842083at2759"/>
<dbReference type="PhylomeDB" id="B3M6W4"/>
<keyword evidence="2" id="KW-0812">Transmembrane</keyword>
<dbReference type="GeneID" id="6506920"/>
<accession>B3M6W4</accession>
<dbReference type="InParanoid" id="B3M6W4"/>
<feature type="transmembrane region" description="Helical" evidence="2">
    <location>
        <begin position="12"/>
        <end position="32"/>
    </location>
</feature>
<reference evidence="3 4" key="1">
    <citation type="journal article" date="2007" name="Nature">
        <title>Evolution of genes and genomes on the Drosophila phylogeny.</title>
        <authorList>
            <consortium name="Drosophila 12 Genomes Consortium"/>
            <person name="Clark A.G."/>
            <person name="Eisen M.B."/>
            <person name="Smith D.R."/>
            <person name="Bergman C.M."/>
            <person name="Oliver B."/>
            <person name="Markow T.A."/>
            <person name="Kaufman T.C."/>
            <person name="Kellis M."/>
            <person name="Gelbart W."/>
            <person name="Iyer V.N."/>
            <person name="Pollard D.A."/>
            <person name="Sackton T.B."/>
            <person name="Larracuente A.M."/>
            <person name="Singh N.D."/>
            <person name="Abad J.P."/>
            <person name="Abt D.N."/>
            <person name="Adryan B."/>
            <person name="Aguade M."/>
            <person name="Akashi H."/>
            <person name="Anderson W.W."/>
            <person name="Aquadro C.F."/>
            <person name="Ardell D.H."/>
            <person name="Arguello R."/>
            <person name="Artieri C.G."/>
            <person name="Barbash D.A."/>
            <person name="Barker D."/>
            <person name="Barsanti P."/>
            <person name="Batterham P."/>
            <person name="Batzoglou S."/>
            <person name="Begun D."/>
            <person name="Bhutkar A."/>
            <person name="Blanco E."/>
            <person name="Bosak S.A."/>
            <person name="Bradley R.K."/>
            <person name="Brand A.D."/>
            <person name="Brent M.R."/>
            <person name="Brooks A.N."/>
            <person name="Brown R.H."/>
            <person name="Butlin R.K."/>
            <person name="Caggese C."/>
            <person name="Calvi B.R."/>
            <person name="Bernardo de Carvalho A."/>
            <person name="Caspi A."/>
            <person name="Castrezana S."/>
            <person name="Celniker S.E."/>
            <person name="Chang J.L."/>
            <person name="Chapple C."/>
            <person name="Chatterji S."/>
            <person name="Chinwalla A."/>
            <person name="Civetta A."/>
            <person name="Clifton S.W."/>
            <person name="Comeron J.M."/>
            <person name="Costello J.C."/>
            <person name="Coyne J.A."/>
            <person name="Daub J."/>
            <person name="David R.G."/>
            <person name="Delcher A.L."/>
            <person name="Delehaunty K."/>
            <person name="Do C.B."/>
            <person name="Ebling H."/>
            <person name="Edwards K."/>
            <person name="Eickbush T."/>
            <person name="Evans J.D."/>
            <person name="Filipski A."/>
            <person name="Findeiss S."/>
            <person name="Freyhult E."/>
            <person name="Fulton L."/>
            <person name="Fulton R."/>
            <person name="Garcia A.C."/>
            <person name="Gardiner A."/>
            <person name="Garfield D.A."/>
            <person name="Garvin B.E."/>
            <person name="Gibson G."/>
            <person name="Gilbert D."/>
            <person name="Gnerre S."/>
            <person name="Godfrey J."/>
            <person name="Good R."/>
            <person name="Gotea V."/>
            <person name="Gravely B."/>
            <person name="Greenberg A.J."/>
            <person name="Griffiths-Jones S."/>
            <person name="Gross S."/>
            <person name="Guigo R."/>
            <person name="Gustafson E.A."/>
            <person name="Haerty W."/>
            <person name="Hahn M.W."/>
            <person name="Halligan D.L."/>
            <person name="Halpern A.L."/>
            <person name="Halter G.M."/>
            <person name="Han M.V."/>
            <person name="Heger A."/>
            <person name="Hillier L."/>
            <person name="Hinrichs A.S."/>
            <person name="Holmes I."/>
            <person name="Hoskins R.A."/>
            <person name="Hubisz M.J."/>
            <person name="Hultmark D."/>
            <person name="Huntley M.A."/>
            <person name="Jaffe D.B."/>
            <person name="Jagadeeshan S."/>
            <person name="Jeck W.R."/>
            <person name="Johnson J."/>
            <person name="Jones C.D."/>
            <person name="Jordan W.C."/>
            <person name="Karpen G.H."/>
            <person name="Kataoka E."/>
            <person name="Keightley P.D."/>
            <person name="Kheradpour P."/>
            <person name="Kirkness E.F."/>
            <person name="Koerich L.B."/>
            <person name="Kristiansen K."/>
            <person name="Kudrna D."/>
            <person name="Kulathinal R.J."/>
            <person name="Kumar S."/>
            <person name="Kwok R."/>
            <person name="Lander E."/>
            <person name="Langley C.H."/>
            <person name="Lapoint R."/>
            <person name="Lazzaro B.P."/>
            <person name="Lee S.J."/>
            <person name="Levesque L."/>
            <person name="Li R."/>
            <person name="Lin C.F."/>
            <person name="Lin M.F."/>
            <person name="Lindblad-Toh K."/>
            <person name="Llopart A."/>
            <person name="Long M."/>
            <person name="Low L."/>
            <person name="Lozovsky E."/>
            <person name="Lu J."/>
            <person name="Luo M."/>
            <person name="Machado C.A."/>
            <person name="Makalowski W."/>
            <person name="Marzo M."/>
            <person name="Matsuda M."/>
            <person name="Matzkin L."/>
            <person name="McAllister B."/>
            <person name="McBride C.S."/>
            <person name="McKernan B."/>
            <person name="McKernan K."/>
            <person name="Mendez-Lago M."/>
            <person name="Minx P."/>
            <person name="Mollenhauer M.U."/>
            <person name="Montooth K."/>
            <person name="Mount S.M."/>
            <person name="Mu X."/>
            <person name="Myers E."/>
            <person name="Negre B."/>
            <person name="Newfeld S."/>
            <person name="Nielsen R."/>
            <person name="Noor M.A."/>
            <person name="O'Grady P."/>
            <person name="Pachter L."/>
            <person name="Papaceit M."/>
            <person name="Parisi M.J."/>
            <person name="Parisi M."/>
            <person name="Parts L."/>
            <person name="Pedersen J.S."/>
            <person name="Pesole G."/>
            <person name="Phillippy A.M."/>
            <person name="Ponting C.P."/>
            <person name="Pop M."/>
            <person name="Porcelli D."/>
            <person name="Powell J.R."/>
            <person name="Prohaska S."/>
            <person name="Pruitt K."/>
            <person name="Puig M."/>
            <person name="Quesneville H."/>
            <person name="Ram K.R."/>
            <person name="Rand D."/>
            <person name="Rasmussen M.D."/>
            <person name="Reed L.K."/>
            <person name="Reenan R."/>
            <person name="Reily A."/>
            <person name="Remington K.A."/>
            <person name="Rieger T.T."/>
            <person name="Ritchie M.G."/>
            <person name="Robin C."/>
            <person name="Rogers Y.H."/>
            <person name="Rohde C."/>
            <person name="Rozas J."/>
            <person name="Rubenfield M.J."/>
            <person name="Ruiz A."/>
            <person name="Russo S."/>
            <person name="Salzberg S.L."/>
            <person name="Sanchez-Gracia A."/>
            <person name="Saranga D.J."/>
            <person name="Sato H."/>
            <person name="Schaeffer S.W."/>
            <person name="Schatz M.C."/>
            <person name="Schlenke T."/>
            <person name="Schwartz R."/>
            <person name="Segarra C."/>
            <person name="Singh R.S."/>
            <person name="Sirot L."/>
            <person name="Sirota M."/>
            <person name="Sisneros N.B."/>
            <person name="Smith C.D."/>
            <person name="Smith T.F."/>
            <person name="Spieth J."/>
            <person name="Stage D.E."/>
            <person name="Stark A."/>
            <person name="Stephan W."/>
            <person name="Strausberg R.L."/>
            <person name="Strempel S."/>
            <person name="Sturgill D."/>
            <person name="Sutton G."/>
            <person name="Sutton G.G."/>
            <person name="Tao W."/>
            <person name="Teichmann S."/>
            <person name="Tobari Y.N."/>
            <person name="Tomimura Y."/>
            <person name="Tsolas J.M."/>
            <person name="Valente V.L."/>
            <person name="Venter E."/>
            <person name="Venter J.C."/>
            <person name="Vicario S."/>
            <person name="Vieira F.G."/>
            <person name="Vilella A.J."/>
            <person name="Villasante A."/>
            <person name="Walenz B."/>
            <person name="Wang J."/>
            <person name="Wasserman M."/>
            <person name="Watts T."/>
            <person name="Wilson D."/>
            <person name="Wilson R.K."/>
            <person name="Wing R.A."/>
            <person name="Wolfner M.F."/>
            <person name="Wong A."/>
            <person name="Wong G.K."/>
            <person name="Wu C.I."/>
            <person name="Wu G."/>
            <person name="Yamamoto D."/>
            <person name="Yang H.P."/>
            <person name="Yang S.P."/>
            <person name="Yorke J.A."/>
            <person name="Yoshida K."/>
            <person name="Zdobnov E."/>
            <person name="Zhang P."/>
            <person name="Zhang Y."/>
            <person name="Zimin A.V."/>
            <person name="Baldwin J."/>
            <person name="Abdouelleil A."/>
            <person name="Abdulkadir J."/>
            <person name="Abebe A."/>
            <person name="Abera B."/>
            <person name="Abreu J."/>
            <person name="Acer S.C."/>
            <person name="Aftuck L."/>
            <person name="Alexander A."/>
            <person name="An P."/>
            <person name="Anderson E."/>
            <person name="Anderson S."/>
            <person name="Arachi H."/>
            <person name="Azer M."/>
            <person name="Bachantsang P."/>
            <person name="Barry A."/>
            <person name="Bayul T."/>
            <person name="Berlin A."/>
            <person name="Bessette D."/>
            <person name="Bloom T."/>
            <person name="Blye J."/>
            <person name="Boguslavskiy L."/>
            <person name="Bonnet C."/>
            <person name="Boukhgalter B."/>
            <person name="Bourzgui I."/>
            <person name="Brown A."/>
            <person name="Cahill P."/>
            <person name="Channer S."/>
            <person name="Cheshatsang Y."/>
            <person name="Chuda L."/>
            <person name="Citroen M."/>
            <person name="Collymore A."/>
            <person name="Cooke P."/>
            <person name="Costello M."/>
            <person name="D'Aco K."/>
            <person name="Daza R."/>
            <person name="De Haan G."/>
            <person name="DeGray S."/>
            <person name="DeMaso C."/>
            <person name="Dhargay N."/>
            <person name="Dooley K."/>
            <person name="Dooley E."/>
            <person name="Doricent M."/>
            <person name="Dorje P."/>
            <person name="Dorjee K."/>
            <person name="Dupes A."/>
            <person name="Elong R."/>
            <person name="Falk J."/>
            <person name="Farina A."/>
            <person name="Faro S."/>
            <person name="Ferguson D."/>
            <person name="Fisher S."/>
            <person name="Foley C.D."/>
            <person name="Franke A."/>
            <person name="Friedrich D."/>
            <person name="Gadbois L."/>
            <person name="Gearin G."/>
            <person name="Gearin C.R."/>
            <person name="Giannoukos G."/>
            <person name="Goode T."/>
            <person name="Graham J."/>
            <person name="Grandbois E."/>
            <person name="Grewal S."/>
            <person name="Gyaltsen K."/>
            <person name="Hafez N."/>
            <person name="Hagos B."/>
            <person name="Hall J."/>
            <person name="Henson C."/>
            <person name="Hollinger A."/>
            <person name="Honan T."/>
            <person name="Huard M.D."/>
            <person name="Hughes L."/>
            <person name="Hurhula B."/>
            <person name="Husby M.E."/>
            <person name="Kamat A."/>
            <person name="Kanga B."/>
            <person name="Kashin S."/>
            <person name="Khazanovich D."/>
            <person name="Kisner P."/>
            <person name="Lance K."/>
            <person name="Lara M."/>
            <person name="Lee W."/>
            <person name="Lennon N."/>
            <person name="Letendre F."/>
            <person name="LeVine R."/>
            <person name="Lipovsky A."/>
            <person name="Liu X."/>
            <person name="Liu J."/>
            <person name="Liu S."/>
            <person name="Lokyitsang T."/>
            <person name="Lokyitsang Y."/>
            <person name="Lubonja R."/>
            <person name="Lui A."/>
            <person name="MacDonald P."/>
            <person name="Magnisalis V."/>
            <person name="Maru K."/>
            <person name="Matthews C."/>
            <person name="McCusker W."/>
            <person name="McDonough S."/>
            <person name="Mehta T."/>
            <person name="Meldrim J."/>
            <person name="Meneus L."/>
            <person name="Mihai O."/>
            <person name="Mihalev A."/>
            <person name="Mihova T."/>
            <person name="Mittelman R."/>
            <person name="Mlenga V."/>
            <person name="Montmayeur A."/>
            <person name="Mulrain L."/>
            <person name="Navidi A."/>
            <person name="Naylor J."/>
            <person name="Negash T."/>
            <person name="Nguyen T."/>
            <person name="Nguyen N."/>
            <person name="Nicol R."/>
            <person name="Norbu C."/>
            <person name="Norbu N."/>
            <person name="Novod N."/>
            <person name="O'Neill B."/>
            <person name="Osman S."/>
            <person name="Markiewicz E."/>
            <person name="Oyono O.L."/>
            <person name="Patti C."/>
            <person name="Phunkhang P."/>
            <person name="Pierre F."/>
            <person name="Priest M."/>
            <person name="Raghuraman S."/>
            <person name="Rege F."/>
            <person name="Reyes R."/>
            <person name="Rise C."/>
            <person name="Rogov P."/>
            <person name="Ross K."/>
            <person name="Ryan E."/>
            <person name="Settipalli S."/>
            <person name="Shea T."/>
            <person name="Sherpa N."/>
            <person name="Shi L."/>
            <person name="Shih D."/>
            <person name="Sparrow T."/>
            <person name="Spaulding J."/>
            <person name="Stalker J."/>
            <person name="Stange-Thomann N."/>
            <person name="Stavropoulos S."/>
            <person name="Stone C."/>
            <person name="Strader C."/>
            <person name="Tesfaye S."/>
            <person name="Thomson T."/>
            <person name="Thoulutsang Y."/>
            <person name="Thoulutsang D."/>
            <person name="Topham K."/>
            <person name="Topping I."/>
            <person name="Tsamla T."/>
            <person name="Vassiliev H."/>
            <person name="Vo A."/>
            <person name="Wangchuk T."/>
            <person name="Wangdi T."/>
            <person name="Weiand M."/>
            <person name="Wilkinson J."/>
            <person name="Wilson A."/>
            <person name="Yadav S."/>
            <person name="Young G."/>
            <person name="Yu Q."/>
            <person name="Zembek L."/>
            <person name="Zhong D."/>
            <person name="Zimmer A."/>
            <person name="Zwirko Z."/>
            <person name="Jaffe D.B."/>
            <person name="Alvarez P."/>
            <person name="Brockman W."/>
            <person name="Butler J."/>
            <person name="Chin C."/>
            <person name="Gnerre S."/>
            <person name="Grabherr M."/>
            <person name="Kleber M."/>
            <person name="Mauceli E."/>
            <person name="MacCallum I."/>
        </authorList>
    </citation>
    <scope>NUCLEOTIDE SEQUENCE [LARGE SCALE GENOMIC DNA]</scope>
    <source>
        <strain evidence="4">Tucson 14024-0371.13</strain>
    </source>
</reference>
<dbReference type="eggNOG" id="ENOG502TBAI">
    <property type="taxonomic scope" value="Eukaryota"/>
</dbReference>
<name>B3M6W4_DROAN</name>
<dbReference type="AlphaFoldDB" id="B3M6W4"/>
<organism evidence="3 4">
    <name type="scientific">Drosophila ananassae</name>
    <name type="common">Fruit fly</name>
    <dbReference type="NCBI Taxonomy" id="7217"/>
    <lineage>
        <taxon>Eukaryota</taxon>
        <taxon>Metazoa</taxon>
        <taxon>Ecdysozoa</taxon>
        <taxon>Arthropoda</taxon>
        <taxon>Hexapoda</taxon>
        <taxon>Insecta</taxon>
        <taxon>Pterygota</taxon>
        <taxon>Neoptera</taxon>
        <taxon>Endopterygota</taxon>
        <taxon>Diptera</taxon>
        <taxon>Brachycera</taxon>
        <taxon>Muscomorpha</taxon>
        <taxon>Ephydroidea</taxon>
        <taxon>Drosophilidae</taxon>
        <taxon>Drosophila</taxon>
        <taxon>Sophophora</taxon>
    </lineage>
</organism>
<evidence type="ECO:0000256" key="1">
    <source>
        <dbReference type="SAM" id="MobiDB-lite"/>
    </source>
</evidence>
<keyword evidence="2" id="KW-1133">Transmembrane helix</keyword>
<keyword evidence="4" id="KW-1185">Reference proteome</keyword>
<dbReference type="EMBL" id="CH902618">
    <property type="protein sequence ID" value="EDV39800.1"/>
    <property type="molecule type" value="Genomic_DNA"/>
</dbReference>
<dbReference type="OMA" id="VSHKIYI"/>
<dbReference type="HOGENOM" id="CLU_1316642_0_0_1"/>